<evidence type="ECO:0000256" key="3">
    <source>
        <dbReference type="ARBA" id="ARBA00022723"/>
    </source>
</evidence>
<keyword evidence="3 6" id="KW-0479">Metal-binding</keyword>
<keyword evidence="5 6" id="KW-0408">Iron</keyword>
<keyword evidence="4" id="KW-0249">Electron transport</keyword>
<feature type="binding site" description="axial binding residue" evidence="6">
    <location>
        <position position="47"/>
    </location>
    <ligand>
        <name>heme c</name>
        <dbReference type="ChEBI" id="CHEBI:61717"/>
        <label>1</label>
    </ligand>
    <ligandPart>
        <name>Fe</name>
        <dbReference type="ChEBI" id="CHEBI:18248"/>
    </ligandPart>
</feature>
<evidence type="ECO:0000259" key="8">
    <source>
        <dbReference type="Pfam" id="PF02085"/>
    </source>
</evidence>
<feature type="binding site" description="axial binding residue" evidence="6">
    <location>
        <position position="57"/>
    </location>
    <ligand>
        <name>heme c</name>
        <dbReference type="ChEBI" id="CHEBI:61717"/>
        <label>1</label>
    </ligand>
    <ligandPart>
        <name>Fe</name>
        <dbReference type="ChEBI" id="CHEBI:18248"/>
    </ligandPart>
</feature>
<feature type="chain" id="PRO_5012161566" evidence="7">
    <location>
        <begin position="24"/>
        <end position="132"/>
    </location>
</feature>
<feature type="binding site" description="axial binding residue" evidence="6">
    <location>
        <position position="125"/>
    </location>
    <ligand>
        <name>heme c</name>
        <dbReference type="ChEBI" id="CHEBI:61717"/>
        <label>1</label>
    </ligand>
    <ligandPart>
        <name>Fe</name>
        <dbReference type="ChEBI" id="CHEBI:18248"/>
    </ligandPart>
</feature>
<feature type="binding site" description="axial binding residue" evidence="6">
    <location>
        <position position="107"/>
    </location>
    <ligand>
        <name>heme c</name>
        <dbReference type="ChEBI" id="CHEBI:61717"/>
        <label>1</label>
    </ligand>
    <ligandPart>
        <name>Fe</name>
        <dbReference type="ChEBI" id="CHEBI:18248"/>
    </ligandPart>
</feature>
<dbReference type="GO" id="GO:0046872">
    <property type="term" value="F:metal ion binding"/>
    <property type="evidence" value="ECO:0007669"/>
    <property type="project" value="UniProtKB-KW"/>
</dbReference>
<dbReference type="InterPro" id="IPR020942">
    <property type="entry name" value="Cyt_c_III_dom"/>
</dbReference>
<feature type="binding site" description="axial binding residue" evidence="6">
    <location>
        <position position="74"/>
    </location>
    <ligand>
        <name>heme c</name>
        <dbReference type="ChEBI" id="CHEBI:61717"/>
        <label>1</label>
    </ligand>
    <ligandPart>
        <name>Fe</name>
        <dbReference type="ChEBI" id="CHEBI:18248"/>
    </ligandPart>
</feature>
<evidence type="ECO:0000256" key="2">
    <source>
        <dbReference type="ARBA" id="ARBA00022617"/>
    </source>
</evidence>
<feature type="binding site" description="axial binding residue" evidence="6">
    <location>
        <position position="130"/>
    </location>
    <ligand>
        <name>heme c</name>
        <dbReference type="ChEBI" id="CHEBI:61717"/>
        <label>1</label>
    </ligand>
    <ligandPart>
        <name>Fe</name>
        <dbReference type="ChEBI" id="CHEBI:18248"/>
    </ligandPart>
</feature>
<keyword evidence="1" id="KW-0813">Transport</keyword>
<reference evidence="10" key="1">
    <citation type="submission" date="2016-11" db="EMBL/GenBank/DDBJ databases">
        <authorList>
            <person name="Varghese N."/>
            <person name="Submissions S."/>
        </authorList>
    </citation>
    <scope>NUCLEOTIDE SEQUENCE [LARGE SCALE GENOMIC DNA]</scope>
    <source>
        <strain evidence="10">DSM 17456</strain>
    </source>
</reference>
<dbReference type="STRING" id="1121457.SAMN02745161_1079"/>
<feature type="binding site" description="axial binding residue" evidence="6">
    <location>
        <position position="131"/>
    </location>
    <ligand>
        <name>heme c</name>
        <dbReference type="ChEBI" id="CHEBI:61717"/>
        <label>1</label>
    </ligand>
    <ligandPart>
        <name>Fe</name>
        <dbReference type="ChEBI" id="CHEBI:18248"/>
    </ligandPart>
</feature>
<dbReference type="Proteomes" id="UP000184694">
    <property type="component" value="Unassembled WGS sequence"/>
</dbReference>
<feature type="binding site" description="axial binding residue" evidence="6">
    <location>
        <position position="73"/>
    </location>
    <ligand>
        <name>heme c</name>
        <dbReference type="ChEBI" id="CHEBI:61717"/>
        <label>1</label>
    </ligand>
    <ligandPart>
        <name>Fe</name>
        <dbReference type="ChEBI" id="CHEBI:18248"/>
    </ligandPart>
</feature>
<name>A0A1N6F3V0_9BACT</name>
<dbReference type="CDD" id="cd08168">
    <property type="entry name" value="Cytochrom_C3"/>
    <property type="match status" value="1"/>
</dbReference>
<feature type="binding site" description="axial binding residue" evidence="6">
    <location>
        <position position="56"/>
    </location>
    <ligand>
        <name>heme c</name>
        <dbReference type="ChEBI" id="CHEBI:61717"/>
        <label>1</label>
    </ligand>
    <ligandPart>
        <name>Fe</name>
        <dbReference type="ChEBI" id="CHEBI:18248"/>
    </ligandPart>
</feature>
<accession>A0A1N6F3V0</accession>
<evidence type="ECO:0000256" key="1">
    <source>
        <dbReference type="ARBA" id="ARBA00022448"/>
    </source>
</evidence>
<keyword evidence="2 6" id="KW-0349">Heme</keyword>
<dbReference type="SUPFAM" id="SSF48695">
    <property type="entry name" value="Multiheme cytochromes"/>
    <property type="match status" value="1"/>
</dbReference>
<sequence length="132" mass="14272">MKRVMVLAMAAVLCVAFAMVAYAVDAPSEPVKMEATKKPVMFNHATHTDYKCEECHHPVNGKENYQKCATAGCHSAAKADKKKAGSYYKIVHDKKPGKSGIATCVSCHKEVAGKDKAQKKALTGCKKSKCHS</sequence>
<organism evidence="9 10">
    <name type="scientific">Halodesulfovibrio marinisediminis DSM 17456</name>
    <dbReference type="NCBI Taxonomy" id="1121457"/>
    <lineage>
        <taxon>Bacteria</taxon>
        <taxon>Pseudomonadati</taxon>
        <taxon>Thermodesulfobacteriota</taxon>
        <taxon>Desulfovibrionia</taxon>
        <taxon>Desulfovibrionales</taxon>
        <taxon>Desulfovibrionaceae</taxon>
        <taxon>Halodesulfovibrio</taxon>
    </lineage>
</organism>
<evidence type="ECO:0000256" key="6">
    <source>
        <dbReference type="PIRSR" id="PIRSR602322-1"/>
    </source>
</evidence>
<dbReference type="GO" id="GO:0009055">
    <property type="term" value="F:electron transfer activity"/>
    <property type="evidence" value="ECO:0007669"/>
    <property type="project" value="InterPro"/>
</dbReference>
<evidence type="ECO:0000313" key="9">
    <source>
        <dbReference type="EMBL" id="SIN89884.1"/>
    </source>
</evidence>
<evidence type="ECO:0000256" key="7">
    <source>
        <dbReference type="SAM" id="SignalP"/>
    </source>
</evidence>
<dbReference type="OrthoDB" id="5418612at2"/>
<feature type="signal peptide" evidence="7">
    <location>
        <begin position="1"/>
        <end position="23"/>
    </location>
</feature>
<dbReference type="RefSeq" id="WP_074215932.1">
    <property type="nucleotide sequence ID" value="NZ_FSRG01000004.1"/>
</dbReference>
<evidence type="ECO:0000313" key="10">
    <source>
        <dbReference type="Proteomes" id="UP000184694"/>
    </source>
</evidence>
<dbReference type="InterPro" id="IPR036280">
    <property type="entry name" value="Multihaem_cyt_sf"/>
</dbReference>
<feature type="binding site" description="axial binding residue" evidence="6">
    <location>
        <position position="108"/>
    </location>
    <ligand>
        <name>heme c</name>
        <dbReference type="ChEBI" id="CHEBI:61717"/>
        <label>1</label>
    </ligand>
    <ligandPart>
        <name>Fe</name>
        <dbReference type="ChEBI" id="CHEBI:18248"/>
    </ligandPart>
</feature>
<protein>
    <submittedName>
        <fullName evidence="9">Class III cytochrome C family protein</fullName>
    </submittedName>
</protein>
<evidence type="ECO:0000256" key="5">
    <source>
        <dbReference type="ARBA" id="ARBA00023004"/>
    </source>
</evidence>
<dbReference type="EMBL" id="FSRG01000004">
    <property type="protein sequence ID" value="SIN89884.1"/>
    <property type="molecule type" value="Genomic_DNA"/>
</dbReference>
<comment type="cofactor">
    <cofactor evidence="6">
        <name>heme c</name>
        <dbReference type="ChEBI" id="CHEBI:61717"/>
    </cofactor>
    <text evidence="6">Binds 4 heme c groups covalently per monomer.</text>
</comment>
<keyword evidence="10" id="KW-1185">Reference proteome</keyword>
<dbReference type="Pfam" id="PF02085">
    <property type="entry name" value="Cytochrom_CIII"/>
    <property type="match status" value="1"/>
</dbReference>
<dbReference type="PRINTS" id="PR00609">
    <property type="entry name" value="CYTOCHROMEC3"/>
</dbReference>
<proteinExistence type="predicted"/>
<feature type="binding site" description="axial binding residue" evidence="6">
    <location>
        <position position="104"/>
    </location>
    <ligand>
        <name>heme c</name>
        <dbReference type="ChEBI" id="CHEBI:61717"/>
        <label>1</label>
    </ligand>
    <ligandPart>
        <name>Fe</name>
        <dbReference type="ChEBI" id="CHEBI:18248"/>
    </ligandPart>
</feature>
<dbReference type="GO" id="GO:0020037">
    <property type="term" value="F:heme binding"/>
    <property type="evidence" value="ECO:0007669"/>
    <property type="project" value="InterPro"/>
</dbReference>
<feature type="binding site" description="axial binding residue" evidence="6">
    <location>
        <position position="52"/>
    </location>
    <ligand>
        <name>heme c</name>
        <dbReference type="ChEBI" id="CHEBI:61717"/>
        <label>1</label>
    </ligand>
    <ligandPart>
        <name>Fe</name>
        <dbReference type="ChEBI" id="CHEBI:18248"/>
    </ligandPart>
</feature>
<feature type="binding site" description="axial binding residue" evidence="6">
    <location>
        <position position="44"/>
    </location>
    <ligand>
        <name>heme c</name>
        <dbReference type="ChEBI" id="CHEBI:61717"/>
        <label>1</label>
    </ligand>
    <ligandPart>
        <name>Fe</name>
        <dbReference type="ChEBI" id="CHEBI:18248"/>
    </ligandPart>
</feature>
<feature type="binding site" description="axial binding residue" evidence="6">
    <location>
        <position position="68"/>
    </location>
    <ligand>
        <name>heme c</name>
        <dbReference type="ChEBI" id="CHEBI:61717"/>
        <label>1</label>
    </ligand>
    <ligandPart>
        <name>Fe</name>
        <dbReference type="ChEBI" id="CHEBI:18248"/>
    </ligandPart>
</feature>
<feature type="binding site" description="axial binding residue" evidence="6">
    <location>
        <position position="55"/>
    </location>
    <ligand>
        <name>heme c</name>
        <dbReference type="ChEBI" id="CHEBI:61717"/>
        <label>1</label>
    </ligand>
    <ligandPart>
        <name>Fe</name>
        <dbReference type="ChEBI" id="CHEBI:18248"/>
    </ligandPart>
</feature>
<dbReference type="Gene3D" id="3.90.10.10">
    <property type="entry name" value="Cytochrome C3"/>
    <property type="match status" value="1"/>
</dbReference>
<dbReference type="AlphaFoldDB" id="A0A1N6F3V0"/>
<evidence type="ECO:0000256" key="4">
    <source>
        <dbReference type="ARBA" id="ARBA00022982"/>
    </source>
</evidence>
<feature type="domain" description="Class III cytochrome C" evidence="8">
    <location>
        <begin position="23"/>
        <end position="131"/>
    </location>
</feature>
<gene>
    <name evidence="9" type="ORF">SAMN02745161_1079</name>
</gene>
<keyword evidence="7" id="KW-0732">Signal</keyword>
<dbReference type="InterPro" id="IPR002322">
    <property type="entry name" value="Cyt_c_III"/>
</dbReference>